<gene>
    <name evidence="6" type="ORF">CLV71_11188</name>
</gene>
<dbReference type="GO" id="GO:0003700">
    <property type="term" value="F:DNA-binding transcription factor activity"/>
    <property type="evidence" value="ECO:0007669"/>
    <property type="project" value="TreeGrafter"/>
</dbReference>
<dbReference type="InterPro" id="IPR014710">
    <property type="entry name" value="RmlC-like_jellyroll"/>
</dbReference>
<keyword evidence="2" id="KW-0238">DNA-binding</keyword>
<name>A0A4R7VAW1_9PSEU</name>
<dbReference type="SUPFAM" id="SSF51206">
    <property type="entry name" value="cAMP-binding domain-like"/>
    <property type="match status" value="1"/>
</dbReference>
<proteinExistence type="predicted"/>
<dbReference type="InterPro" id="IPR050397">
    <property type="entry name" value="Env_Response_Regulators"/>
</dbReference>
<dbReference type="EMBL" id="SOCP01000011">
    <property type="protein sequence ID" value="TDV46130.1"/>
    <property type="molecule type" value="Genomic_DNA"/>
</dbReference>
<keyword evidence="7" id="KW-1185">Reference proteome</keyword>
<evidence type="ECO:0000313" key="7">
    <source>
        <dbReference type="Proteomes" id="UP000294927"/>
    </source>
</evidence>
<keyword evidence="1" id="KW-0805">Transcription regulation</keyword>
<dbReference type="InterPro" id="IPR018490">
    <property type="entry name" value="cNMP-bd_dom_sf"/>
</dbReference>
<reference evidence="6 7" key="1">
    <citation type="submission" date="2019-03" db="EMBL/GenBank/DDBJ databases">
        <title>Genomic Encyclopedia of Archaeal and Bacterial Type Strains, Phase II (KMG-II): from individual species to whole genera.</title>
        <authorList>
            <person name="Goeker M."/>
        </authorList>
    </citation>
    <scope>NUCLEOTIDE SEQUENCE [LARGE SCALE GENOMIC DNA]</scope>
    <source>
        <strain evidence="6 7">DSM 45499</strain>
    </source>
</reference>
<sequence>MEPPVQGSFLYYLERADREFLLGRATIRKLATGRTLMHEGDPTDHVLVLLSGWVRVYINARDGQVVLFSLCGPGEVIGDLAVLHGWPRTATVDTLHETEFAQFSHDAFLSCLHDRAAVGVALLRQMAVRLRKADGARVGFATMDVAQRVAAFLVRLADLHGTETPDGVLVGMPLTQQDIANSIGGSRRAVARALQTFRERGILVTGRRTFVLSALEVLRRLAGNVPDGT</sequence>
<dbReference type="InterPro" id="IPR000595">
    <property type="entry name" value="cNMP-bd_dom"/>
</dbReference>
<keyword evidence="3" id="KW-0804">Transcription</keyword>
<evidence type="ECO:0000256" key="1">
    <source>
        <dbReference type="ARBA" id="ARBA00023015"/>
    </source>
</evidence>
<dbReference type="SMART" id="SM00100">
    <property type="entry name" value="cNMP"/>
    <property type="match status" value="1"/>
</dbReference>
<dbReference type="InterPro" id="IPR036388">
    <property type="entry name" value="WH-like_DNA-bd_sf"/>
</dbReference>
<dbReference type="Proteomes" id="UP000294927">
    <property type="component" value="Unassembled WGS sequence"/>
</dbReference>
<evidence type="ECO:0000256" key="2">
    <source>
        <dbReference type="ARBA" id="ARBA00023125"/>
    </source>
</evidence>
<dbReference type="InterPro" id="IPR012318">
    <property type="entry name" value="HTH_CRP"/>
</dbReference>
<dbReference type="InterPro" id="IPR036390">
    <property type="entry name" value="WH_DNA-bd_sf"/>
</dbReference>
<evidence type="ECO:0000259" key="4">
    <source>
        <dbReference type="PROSITE" id="PS50042"/>
    </source>
</evidence>
<dbReference type="SUPFAM" id="SSF46785">
    <property type="entry name" value="Winged helix' DNA-binding domain"/>
    <property type="match status" value="1"/>
</dbReference>
<dbReference type="PANTHER" id="PTHR24567:SF74">
    <property type="entry name" value="HTH-TYPE TRANSCRIPTIONAL REGULATOR ARCR"/>
    <property type="match status" value="1"/>
</dbReference>
<protein>
    <submittedName>
        <fullName evidence="6">CRP-like cAMP-binding protein</fullName>
    </submittedName>
</protein>
<dbReference type="GO" id="GO:0003677">
    <property type="term" value="F:DNA binding"/>
    <property type="evidence" value="ECO:0007669"/>
    <property type="project" value="UniProtKB-KW"/>
</dbReference>
<comment type="caution">
    <text evidence="6">The sequence shown here is derived from an EMBL/GenBank/DDBJ whole genome shotgun (WGS) entry which is preliminary data.</text>
</comment>
<dbReference type="PROSITE" id="PS51063">
    <property type="entry name" value="HTH_CRP_2"/>
    <property type="match status" value="1"/>
</dbReference>
<dbReference type="PANTHER" id="PTHR24567">
    <property type="entry name" value="CRP FAMILY TRANSCRIPTIONAL REGULATORY PROTEIN"/>
    <property type="match status" value="1"/>
</dbReference>
<dbReference type="Gene3D" id="2.60.120.10">
    <property type="entry name" value="Jelly Rolls"/>
    <property type="match status" value="1"/>
</dbReference>
<feature type="domain" description="Cyclic nucleotide-binding" evidence="4">
    <location>
        <begin position="9"/>
        <end position="108"/>
    </location>
</feature>
<feature type="domain" description="HTH crp-type" evidence="5">
    <location>
        <begin position="143"/>
        <end position="216"/>
    </location>
</feature>
<evidence type="ECO:0000259" key="5">
    <source>
        <dbReference type="PROSITE" id="PS51063"/>
    </source>
</evidence>
<dbReference type="PROSITE" id="PS50042">
    <property type="entry name" value="CNMP_BINDING_3"/>
    <property type="match status" value="1"/>
</dbReference>
<dbReference type="AlphaFoldDB" id="A0A4R7VAW1"/>
<evidence type="ECO:0000313" key="6">
    <source>
        <dbReference type="EMBL" id="TDV46130.1"/>
    </source>
</evidence>
<dbReference type="CDD" id="cd00038">
    <property type="entry name" value="CAP_ED"/>
    <property type="match status" value="1"/>
</dbReference>
<dbReference type="Pfam" id="PF00027">
    <property type="entry name" value="cNMP_binding"/>
    <property type="match status" value="1"/>
</dbReference>
<dbReference type="Gene3D" id="1.10.10.10">
    <property type="entry name" value="Winged helix-like DNA-binding domain superfamily/Winged helix DNA-binding domain"/>
    <property type="match status" value="1"/>
</dbReference>
<organism evidence="6 7">
    <name type="scientific">Actinophytocola oryzae</name>
    <dbReference type="NCBI Taxonomy" id="502181"/>
    <lineage>
        <taxon>Bacteria</taxon>
        <taxon>Bacillati</taxon>
        <taxon>Actinomycetota</taxon>
        <taxon>Actinomycetes</taxon>
        <taxon>Pseudonocardiales</taxon>
        <taxon>Pseudonocardiaceae</taxon>
    </lineage>
</organism>
<dbReference type="GO" id="GO:0005829">
    <property type="term" value="C:cytosol"/>
    <property type="evidence" value="ECO:0007669"/>
    <property type="project" value="TreeGrafter"/>
</dbReference>
<dbReference type="RefSeq" id="WP_243866765.1">
    <property type="nucleotide sequence ID" value="NZ_SOCP01000011.1"/>
</dbReference>
<dbReference type="Pfam" id="PF13545">
    <property type="entry name" value="HTH_Crp_2"/>
    <property type="match status" value="1"/>
</dbReference>
<accession>A0A4R7VAW1</accession>
<evidence type="ECO:0000256" key="3">
    <source>
        <dbReference type="ARBA" id="ARBA00023163"/>
    </source>
</evidence>